<organism evidence="1 2">
    <name type="scientific">Phanerochaete sordida</name>
    <dbReference type="NCBI Taxonomy" id="48140"/>
    <lineage>
        <taxon>Eukaryota</taxon>
        <taxon>Fungi</taxon>
        <taxon>Dikarya</taxon>
        <taxon>Basidiomycota</taxon>
        <taxon>Agaricomycotina</taxon>
        <taxon>Agaricomycetes</taxon>
        <taxon>Polyporales</taxon>
        <taxon>Phanerochaetaceae</taxon>
        <taxon>Phanerochaete</taxon>
    </lineage>
</organism>
<keyword evidence="2" id="KW-1185">Reference proteome</keyword>
<gene>
    <name evidence="1" type="ORF">PsYK624_138840</name>
</gene>
<protein>
    <submittedName>
        <fullName evidence="1">Uncharacterized protein</fullName>
    </submittedName>
</protein>
<proteinExistence type="predicted"/>
<accession>A0A9P3LJR7</accession>
<dbReference type="Proteomes" id="UP000703269">
    <property type="component" value="Unassembled WGS sequence"/>
</dbReference>
<dbReference type="AlphaFoldDB" id="A0A9P3LJR7"/>
<reference evidence="1 2" key="1">
    <citation type="submission" date="2021-08" db="EMBL/GenBank/DDBJ databases">
        <title>Draft Genome Sequence of Phanerochaete sordida strain YK-624.</title>
        <authorList>
            <person name="Mori T."/>
            <person name="Dohra H."/>
            <person name="Suzuki T."/>
            <person name="Kawagishi H."/>
            <person name="Hirai H."/>
        </authorList>
    </citation>
    <scope>NUCLEOTIDE SEQUENCE [LARGE SCALE GENOMIC DNA]</scope>
    <source>
        <strain evidence="1 2">YK-624</strain>
    </source>
</reference>
<dbReference type="EMBL" id="BPQB01000075">
    <property type="protein sequence ID" value="GJE97663.1"/>
    <property type="molecule type" value="Genomic_DNA"/>
</dbReference>
<sequence>MLDLPVRLFSAGHEFASCTEDLSPSSSGRVRRIGLLLVKLSRGSVIPPLAWKARRHRYLRKRCFSDHNLLRVFCTRS</sequence>
<evidence type="ECO:0000313" key="2">
    <source>
        <dbReference type="Proteomes" id="UP000703269"/>
    </source>
</evidence>
<name>A0A9P3LJR7_9APHY</name>
<comment type="caution">
    <text evidence="1">The sequence shown here is derived from an EMBL/GenBank/DDBJ whole genome shotgun (WGS) entry which is preliminary data.</text>
</comment>
<evidence type="ECO:0000313" key="1">
    <source>
        <dbReference type="EMBL" id="GJE97663.1"/>
    </source>
</evidence>